<dbReference type="PANTHER" id="PTHR43649:SF12">
    <property type="entry name" value="DIACETYLCHITOBIOSE BINDING PROTEIN DASA"/>
    <property type="match status" value="1"/>
</dbReference>
<dbReference type="Proteomes" id="UP000324896">
    <property type="component" value="Unassembled WGS sequence"/>
</dbReference>
<protein>
    <submittedName>
        <fullName evidence="1">Carbohydrate ABC transporter substrate-binding protein (CUT1 family)</fullName>
    </submittedName>
    <submittedName>
        <fullName evidence="2">Carbohydrate ABC transporter substrate-binding protein, CUT1 family</fullName>
    </submittedName>
</protein>
<evidence type="ECO:0000313" key="4">
    <source>
        <dbReference type="Proteomes" id="UP000247389"/>
    </source>
</evidence>
<dbReference type="Proteomes" id="UP000247389">
    <property type="component" value="Unassembled WGS sequence"/>
</dbReference>
<evidence type="ECO:0000313" key="3">
    <source>
        <dbReference type="EMBL" id="TDS28924.1"/>
    </source>
</evidence>
<gene>
    <name evidence="3" type="ORF">BY453_11914</name>
    <name evidence="1" type="ORF">C8C78_12021</name>
    <name evidence="2" type="ORF">SAMN04488597_12133</name>
</gene>
<dbReference type="RefSeq" id="WP_110301011.1">
    <property type="nucleotide sequence ID" value="NZ_FMYT01000021.1"/>
</dbReference>
<organism evidence="2 6">
    <name type="scientific">Halanaerobium congolense</name>
    <dbReference type="NCBI Taxonomy" id="54121"/>
    <lineage>
        <taxon>Bacteria</taxon>
        <taxon>Bacillati</taxon>
        <taxon>Bacillota</taxon>
        <taxon>Clostridia</taxon>
        <taxon>Halanaerobiales</taxon>
        <taxon>Halanaerobiaceae</taxon>
        <taxon>Halanaerobium</taxon>
    </lineage>
</organism>
<dbReference type="AlphaFoldDB" id="A0A1G6R4V7"/>
<dbReference type="Pfam" id="PF01547">
    <property type="entry name" value="SBP_bac_1"/>
    <property type="match status" value="1"/>
</dbReference>
<dbReference type="Gene3D" id="3.40.190.10">
    <property type="entry name" value="Periplasmic binding protein-like II"/>
    <property type="match status" value="1"/>
</dbReference>
<proteinExistence type="predicted"/>
<dbReference type="SUPFAM" id="SSF53850">
    <property type="entry name" value="Periplasmic binding protein-like II"/>
    <property type="match status" value="1"/>
</dbReference>
<evidence type="ECO:0000313" key="6">
    <source>
        <dbReference type="Proteomes" id="UP000324896"/>
    </source>
</evidence>
<evidence type="ECO:0000313" key="1">
    <source>
        <dbReference type="EMBL" id="PXV64021.1"/>
    </source>
</evidence>
<evidence type="ECO:0000313" key="2">
    <source>
        <dbReference type="EMBL" id="SDC99443.1"/>
    </source>
</evidence>
<reference evidence="1 4" key="2">
    <citation type="submission" date="2018-04" db="EMBL/GenBank/DDBJ databases">
        <title>Subsurface microbial communities from deep shales in Ohio and West Virginia, USA.</title>
        <authorList>
            <person name="Wrighton K."/>
        </authorList>
    </citation>
    <scope>NUCLEOTIDE SEQUENCE [LARGE SCALE GENOMIC DNA]</scope>
    <source>
        <strain evidence="1 4">MSL28</strain>
    </source>
</reference>
<reference evidence="2 6" key="1">
    <citation type="submission" date="2016-10" db="EMBL/GenBank/DDBJ databases">
        <authorList>
            <person name="Varghese N."/>
            <person name="Submissions S."/>
        </authorList>
    </citation>
    <scope>NUCLEOTIDE SEQUENCE [LARGE SCALE GENOMIC DNA]</scope>
    <source>
        <strain evidence="2 6">WG10</strain>
    </source>
</reference>
<dbReference type="Proteomes" id="UP000295758">
    <property type="component" value="Unassembled WGS sequence"/>
</dbReference>
<dbReference type="EMBL" id="FMYT01000021">
    <property type="protein sequence ID" value="SDC99443.1"/>
    <property type="molecule type" value="Genomic_DNA"/>
</dbReference>
<evidence type="ECO:0000313" key="5">
    <source>
        <dbReference type="Proteomes" id="UP000295758"/>
    </source>
</evidence>
<dbReference type="EMBL" id="QICM01000020">
    <property type="protein sequence ID" value="PXV64021.1"/>
    <property type="molecule type" value="Genomic_DNA"/>
</dbReference>
<dbReference type="InterPro" id="IPR050490">
    <property type="entry name" value="Bact_solute-bd_prot1"/>
</dbReference>
<name>A0A1G6R4V7_9FIRM</name>
<dbReference type="PANTHER" id="PTHR43649">
    <property type="entry name" value="ARABINOSE-BINDING PROTEIN-RELATED"/>
    <property type="match status" value="1"/>
</dbReference>
<sequence length="426" mass="49145">MLNTKRIIFILILILLFSTATQAEKEIEFWTISLRPQHDDYFLEKIDKFESENPDFKIIWEDMNFSSINQKLRYRIAEGNAPEVVNLSPQLMVSLLQEDLLYPISKLKQDYSQNYFQLLWENGFYQGEYYAFPWYVSSKLMVYNQEIFKIAGLDPKKVINNREQLFAAAEKITKETGVYALMPQIKIHHEFIEAGIDLFENENKREKAAFNTEAAKEIIIRYQELVKAGVIPKDTLNSGFNVALERYKKNDLAILFAAPQFLDEIEKESDYLREQTSLAVIPTAKDGIVNSPLMNLVIPKAADYKKDAAEFAALITSPASQREFSQQTSILSSAVDDRTELEIEKEKITTKIDSKKALKTEAQKILREQLPKSKDLTLIHPKADKLIKVLDETFAEAFANKITAEEALTNMEKEWNQILNEENNNE</sequence>
<reference evidence="3 5" key="3">
    <citation type="submission" date="2019-03" db="EMBL/GenBank/DDBJ databases">
        <title>Deep subsurface shale carbon reservoir microbial communities from Ohio and West Virginia, USA.</title>
        <authorList>
            <person name="Wrighton K."/>
        </authorList>
    </citation>
    <scope>NUCLEOTIDE SEQUENCE [LARGE SCALE GENOMIC DNA]</scope>
    <source>
        <strain evidence="3 5">UTICA-S4D12</strain>
    </source>
</reference>
<dbReference type="InterPro" id="IPR006059">
    <property type="entry name" value="SBP"/>
</dbReference>
<dbReference type="EMBL" id="SOAA01000019">
    <property type="protein sequence ID" value="TDS28924.1"/>
    <property type="molecule type" value="Genomic_DNA"/>
</dbReference>
<accession>A0A1G6R4V7</accession>